<evidence type="ECO:0008006" key="4">
    <source>
        <dbReference type="Google" id="ProtNLM"/>
    </source>
</evidence>
<accession>A0ABU9M244</accession>
<comment type="caution">
    <text evidence="2">The sequence shown here is derived from an EMBL/GenBank/DDBJ whole genome shotgun (WGS) entry which is preliminary data.</text>
</comment>
<organism evidence="2 3">
    <name type="scientific">Hymenobacter segetis</name>
    <dbReference type="NCBI Taxonomy" id="2025509"/>
    <lineage>
        <taxon>Bacteria</taxon>
        <taxon>Pseudomonadati</taxon>
        <taxon>Bacteroidota</taxon>
        <taxon>Cytophagia</taxon>
        <taxon>Cytophagales</taxon>
        <taxon>Hymenobacteraceae</taxon>
        <taxon>Hymenobacter</taxon>
    </lineage>
</organism>
<keyword evidence="1" id="KW-0472">Membrane</keyword>
<feature type="transmembrane region" description="Helical" evidence="1">
    <location>
        <begin position="100"/>
        <end position="120"/>
    </location>
</feature>
<reference evidence="2 3" key="1">
    <citation type="journal article" date="2018" name="Arch. Microbiol.">
        <title>Hymenobacter segetis sp. nov., isolated from soil.</title>
        <authorList>
            <person name="Ten L.N."/>
            <person name="Lim S.J."/>
            <person name="Kim B.O."/>
            <person name="Kang I.K."/>
            <person name="Jung H.Y."/>
        </authorList>
    </citation>
    <scope>NUCLEOTIDE SEQUENCE [LARGE SCALE GENOMIC DNA]</scope>
    <source>
        <strain evidence="2 3">S7-3-11</strain>
    </source>
</reference>
<dbReference type="EMBL" id="JBCEVZ010000066">
    <property type="protein sequence ID" value="MEL5996306.1"/>
    <property type="molecule type" value="Genomic_DNA"/>
</dbReference>
<evidence type="ECO:0000256" key="1">
    <source>
        <dbReference type="SAM" id="Phobius"/>
    </source>
</evidence>
<evidence type="ECO:0000313" key="3">
    <source>
        <dbReference type="Proteomes" id="UP001479606"/>
    </source>
</evidence>
<feature type="non-terminal residue" evidence="2">
    <location>
        <position position="1"/>
    </location>
</feature>
<dbReference type="RefSeq" id="WP_342300651.1">
    <property type="nucleotide sequence ID" value="NZ_JBCEVZ010000066.1"/>
</dbReference>
<protein>
    <recommendedName>
        <fullName evidence="4">DUF4153 domain-containing protein</fullName>
    </recommendedName>
</protein>
<feature type="transmembrane region" description="Helical" evidence="1">
    <location>
        <begin position="68"/>
        <end position="88"/>
    </location>
</feature>
<gene>
    <name evidence="2" type="ORF">AAFH49_18980</name>
</gene>
<proteinExistence type="predicted"/>
<keyword evidence="3" id="KW-1185">Reference proteome</keyword>
<evidence type="ECO:0000313" key="2">
    <source>
        <dbReference type="EMBL" id="MEL5996306.1"/>
    </source>
</evidence>
<keyword evidence="1" id="KW-0812">Transmembrane</keyword>
<keyword evidence="1" id="KW-1133">Transmembrane helix</keyword>
<feature type="transmembrane region" description="Helical" evidence="1">
    <location>
        <begin position="34"/>
        <end position="56"/>
    </location>
</feature>
<dbReference type="Proteomes" id="UP001479606">
    <property type="component" value="Unassembled WGS sequence"/>
</dbReference>
<sequence length="212" mass="23629">FGNGIVLAFSVMLIPVLAKVSDNAEAPIVTFFKYRFVFLLAGAVMIALPFFPTYVTQGGPPAGRVIDVIYAVFILVWIFLLYAAVAWWRRTAPAAPAQPAYLSLAMGIFLVFALLTDANYKLAYRSKGKNANNISLAYRDWLGGAAKQFDQQQRQRYQLMLAPGHAGVELDSLSAKPQTIFLADLEKDSTHWTNRAYANFFGKSFVRVHQPR</sequence>
<name>A0ABU9M244_9BACT</name>